<protein>
    <submittedName>
        <fullName evidence="2">DUF3618 domain-containing protein</fullName>
    </submittedName>
</protein>
<dbReference type="Gene3D" id="1.20.120.20">
    <property type="entry name" value="Apolipoprotein"/>
    <property type="match status" value="1"/>
</dbReference>
<dbReference type="SUPFAM" id="SSF58113">
    <property type="entry name" value="Apolipoprotein A-I"/>
    <property type="match status" value="1"/>
</dbReference>
<dbReference type="Proteomes" id="UP001630303">
    <property type="component" value="Unassembled WGS sequence"/>
</dbReference>
<dbReference type="PANTHER" id="PTHR47372">
    <property type="entry name" value="DAUER UP-REGULATED-RELATED"/>
    <property type="match status" value="1"/>
</dbReference>
<dbReference type="EMBL" id="JAROCE010000001">
    <property type="protein sequence ID" value="MFM2719860.1"/>
    <property type="molecule type" value="Genomic_DNA"/>
</dbReference>
<evidence type="ECO:0000313" key="2">
    <source>
        <dbReference type="EMBL" id="MFM2719860.1"/>
    </source>
</evidence>
<keyword evidence="3" id="KW-1185">Reference proteome</keyword>
<reference evidence="2 3" key="1">
    <citation type="submission" date="2023-03" db="EMBL/GenBank/DDBJ databases">
        <title>MT1 and MT2 Draft Genomes of Novel Species.</title>
        <authorList>
            <person name="Venkateswaran K."/>
        </authorList>
    </citation>
    <scope>NUCLEOTIDE SEQUENCE [LARGE SCALE GENOMIC DNA]</scope>
    <source>
        <strain evidence="2 3">IF8SW-P5</strain>
    </source>
</reference>
<dbReference type="InterPro" id="IPR022062">
    <property type="entry name" value="DUF3618"/>
</dbReference>
<evidence type="ECO:0000313" key="3">
    <source>
        <dbReference type="Proteomes" id="UP001630303"/>
    </source>
</evidence>
<organism evidence="2 3">
    <name type="scientific">Microbacterium mcarthurae</name>
    <dbReference type="NCBI Taxonomy" id="3035918"/>
    <lineage>
        <taxon>Bacteria</taxon>
        <taxon>Bacillati</taxon>
        <taxon>Actinomycetota</taxon>
        <taxon>Actinomycetes</taxon>
        <taxon>Micrococcales</taxon>
        <taxon>Microbacteriaceae</taxon>
        <taxon>Microbacterium</taxon>
    </lineage>
</organism>
<name>A0ABW9GG76_9MICO</name>
<dbReference type="Pfam" id="PF12277">
    <property type="entry name" value="DUF3618"/>
    <property type="match status" value="1"/>
</dbReference>
<comment type="caution">
    <text evidence="2">The sequence shown here is derived from an EMBL/GenBank/DDBJ whole genome shotgun (WGS) entry which is preliminary data.</text>
</comment>
<feature type="region of interest" description="Disordered" evidence="1">
    <location>
        <begin position="151"/>
        <end position="191"/>
    </location>
</feature>
<evidence type="ECO:0000256" key="1">
    <source>
        <dbReference type="SAM" id="MobiDB-lite"/>
    </source>
</evidence>
<dbReference type="RefSeq" id="WP_408905110.1">
    <property type="nucleotide sequence ID" value="NZ_JAROCE010000001.1"/>
</dbReference>
<proteinExistence type="predicted"/>
<gene>
    <name evidence="2" type="ORF">P5G46_05035</name>
</gene>
<accession>A0ABW9GG76</accession>
<dbReference type="PANTHER" id="PTHR47372:SF11">
    <property type="entry name" value="RE19971P"/>
    <property type="match status" value="1"/>
</dbReference>
<feature type="compositionally biased region" description="Basic and acidic residues" evidence="1">
    <location>
        <begin position="155"/>
        <end position="191"/>
    </location>
</feature>
<sequence>MTDSPEAIRAEIERTRETLGSDVDALADKVTPSKIVDRQKNKVHRAIGDLKDRLMGAADDTASGASGLAHGATDAVHGAAHDAKAKAKGNPLAVGLVAFGVGLVVASLIPPTRAERDAAATVKDKAQPVVDQAKDLAHEIVDDLKEPATEAATAVKDRATEAVQHVKDESSSAAETVRDQAHEAGDNVRQA</sequence>